<dbReference type="Proteomes" id="UP000054725">
    <property type="component" value="Unassembled WGS sequence"/>
</dbReference>
<gene>
    <name evidence="1" type="ORF">Lnau_3065</name>
</gene>
<dbReference type="STRING" id="45070.Lnau_3065"/>
<dbReference type="AlphaFoldDB" id="A0A0W0WIJ6"/>
<organism evidence="1 2">
    <name type="scientific">Legionella nautarum</name>
    <dbReference type="NCBI Taxonomy" id="45070"/>
    <lineage>
        <taxon>Bacteria</taxon>
        <taxon>Pseudomonadati</taxon>
        <taxon>Pseudomonadota</taxon>
        <taxon>Gammaproteobacteria</taxon>
        <taxon>Legionellales</taxon>
        <taxon>Legionellaceae</taxon>
        <taxon>Legionella</taxon>
    </lineage>
</organism>
<dbReference type="PATRIC" id="fig|45070.6.peg.3235"/>
<evidence type="ECO:0000313" key="2">
    <source>
        <dbReference type="Proteomes" id="UP000054725"/>
    </source>
</evidence>
<comment type="caution">
    <text evidence="1">The sequence shown here is derived from an EMBL/GenBank/DDBJ whole genome shotgun (WGS) entry which is preliminary data.</text>
</comment>
<reference evidence="1 2" key="1">
    <citation type="submission" date="2015-11" db="EMBL/GenBank/DDBJ databases">
        <title>Genomic analysis of 38 Legionella species identifies large and diverse effector repertoires.</title>
        <authorList>
            <person name="Burstein D."/>
            <person name="Amaro F."/>
            <person name="Zusman T."/>
            <person name="Lifshitz Z."/>
            <person name="Cohen O."/>
            <person name="Gilbert J.A."/>
            <person name="Pupko T."/>
            <person name="Shuman H.A."/>
            <person name="Segal G."/>
        </authorList>
    </citation>
    <scope>NUCLEOTIDE SEQUENCE [LARGE SCALE GENOMIC DNA]</scope>
    <source>
        <strain evidence="1 2">ATCC 49506</strain>
    </source>
</reference>
<evidence type="ECO:0000313" key="1">
    <source>
        <dbReference type="EMBL" id="KTD32154.1"/>
    </source>
</evidence>
<dbReference type="EMBL" id="LNYO01000027">
    <property type="protein sequence ID" value="KTD32154.1"/>
    <property type="molecule type" value="Genomic_DNA"/>
</dbReference>
<dbReference type="OrthoDB" id="5655459at2"/>
<dbReference type="RefSeq" id="WP_058506042.1">
    <property type="nucleotide sequence ID" value="NZ_CAAAIF010000031.1"/>
</dbReference>
<keyword evidence="2" id="KW-1185">Reference proteome</keyword>
<accession>A0A0W0WIJ6</accession>
<protein>
    <submittedName>
        <fullName evidence="1">Uncharacterized protein</fullName>
    </submittedName>
</protein>
<sequence>MSSQYWVEATFKRSNGFSLAVDIQFDYFIPPVFQDWQDKSFGSIQILQILHSNTKEPIIDLQLDEMITLRRICWDYLEEKKLLITSKVRSLFPK</sequence>
<name>A0A0W0WIJ6_9GAMM</name>
<proteinExistence type="predicted"/>